<keyword evidence="2" id="KW-1185">Reference proteome</keyword>
<sequence>MNSRQLEEALEWLHNNEDLTLEWHEGIIDTEDVIDYFEAQIEEAKRTEVVPDIQTVIHMVKDDADIELKWTVDEVMEINSSGVNGIADTLSNFFTLTVFRCFCRAVSANPEYFADTGTEESLAIMSFMTDQLIASTASNDCNLAERIANRFMLDAEQVRAHALICYNYYRQMESANG</sequence>
<dbReference type="EMBL" id="KR063279">
    <property type="protein sequence ID" value="AKL88259.1"/>
    <property type="molecule type" value="Genomic_DNA"/>
</dbReference>
<name>A0A0K0NKZ4_9CAUD</name>
<proteinExistence type="predicted"/>
<evidence type="ECO:0000313" key="1">
    <source>
        <dbReference type="EMBL" id="AKL88259.1"/>
    </source>
</evidence>
<dbReference type="KEGG" id="vg:26516953"/>
<gene>
    <name evidence="1" type="ORF">GMA3_82</name>
</gene>
<reference evidence="1 2" key="1">
    <citation type="journal article" date="2015" name="PLoS ONE">
        <title>Lysis to Kill: Evaluation of the Lytic Abilities, and Genomics of Nine Bacteriophages Infective for Gordonia spp. and Their Potential Use in Activated Sludge Foam Biocontrol.</title>
        <authorList>
            <person name="Dyson Z.A."/>
            <person name="Tucci J."/>
            <person name="Seviour R.J."/>
            <person name="Petrovski S."/>
        </authorList>
    </citation>
    <scope>NUCLEOTIDE SEQUENCE [LARGE SCALE GENOMIC DNA]</scope>
</reference>
<evidence type="ECO:0000313" key="2">
    <source>
        <dbReference type="Proteomes" id="UP000204451"/>
    </source>
</evidence>
<dbReference type="GeneID" id="26516953"/>
<organism evidence="1 2">
    <name type="scientific">Gordonia phage GMA3</name>
    <dbReference type="NCBI Taxonomy" id="1647284"/>
    <lineage>
        <taxon>Viruses</taxon>
        <taxon>Duplodnaviria</taxon>
        <taxon>Heunggongvirae</taxon>
        <taxon>Uroviricota</taxon>
        <taxon>Caudoviricetes</taxon>
        <taxon>Gamtrevirus</taxon>
        <taxon>Gamtrevirus GMA3</taxon>
    </lineage>
</organism>
<accession>A0A0K0NKZ4</accession>
<protein>
    <submittedName>
        <fullName evidence="1">Uncharacterized protein</fullName>
    </submittedName>
</protein>
<dbReference type="Proteomes" id="UP000204451">
    <property type="component" value="Segment"/>
</dbReference>
<dbReference type="RefSeq" id="YP_009188650.1">
    <property type="nucleotide sequence ID" value="NC_028668.1"/>
</dbReference>